<keyword evidence="1" id="KW-1133">Transmembrane helix</keyword>
<sequence>MGYKRIFGLVLPDWVSEKMVRSIVYGLLVLVVMLLVLIFVVWPNLDLVQSREAGLDSSKSALETLKKSRSSLDRLASDVSDTDQARILAAIPQEYSPEGAIYDLRRISADTGVSIISYTLPPGIILDTTNTAGKTADTDMVGFVAFPIRITVAAPVESLLRFVALVESSLPFGNVSDLNIQEVAKLSQSTSDKTVQMVMEIRFYQSALRKVNLNKLQAFTDADLQLVSDLRGYNLITVPEAQISQQAVSPSGSGKIFGF</sequence>
<keyword evidence="1" id="KW-0812">Transmembrane</keyword>
<evidence type="ECO:0000313" key="3">
    <source>
        <dbReference type="Proteomes" id="UP000034794"/>
    </source>
</evidence>
<evidence type="ECO:0000313" key="2">
    <source>
        <dbReference type="EMBL" id="KKU33513.1"/>
    </source>
</evidence>
<comment type="caution">
    <text evidence="2">The sequence shown here is derived from an EMBL/GenBank/DDBJ whole genome shotgun (WGS) entry which is preliminary data.</text>
</comment>
<organism evidence="2 3">
    <name type="scientific">Candidatus Collierbacteria bacterium GW2011_GWA2_46_26</name>
    <dbReference type="NCBI Taxonomy" id="1618381"/>
    <lineage>
        <taxon>Bacteria</taxon>
        <taxon>Candidatus Collieribacteriota</taxon>
    </lineage>
</organism>
<feature type="transmembrane region" description="Helical" evidence="1">
    <location>
        <begin position="23"/>
        <end position="42"/>
    </location>
</feature>
<accession>A0A0G1RU48</accession>
<reference evidence="2 3" key="1">
    <citation type="journal article" date="2015" name="Nature">
        <title>rRNA introns, odd ribosomes, and small enigmatic genomes across a large radiation of phyla.</title>
        <authorList>
            <person name="Brown C.T."/>
            <person name="Hug L.A."/>
            <person name="Thomas B.C."/>
            <person name="Sharon I."/>
            <person name="Castelle C.J."/>
            <person name="Singh A."/>
            <person name="Wilkins M.J."/>
            <person name="Williams K.H."/>
            <person name="Banfield J.F."/>
        </authorList>
    </citation>
    <scope>NUCLEOTIDE SEQUENCE [LARGE SCALE GENOMIC DNA]</scope>
</reference>
<evidence type="ECO:0000256" key="1">
    <source>
        <dbReference type="SAM" id="Phobius"/>
    </source>
</evidence>
<dbReference type="Gene3D" id="3.30.70.60">
    <property type="match status" value="1"/>
</dbReference>
<dbReference type="AlphaFoldDB" id="A0A0G1RU48"/>
<keyword evidence="1" id="KW-0472">Membrane</keyword>
<name>A0A0G1RU48_9BACT</name>
<protein>
    <recommendedName>
        <fullName evidence="4">Pilus assembly protein, PilO</fullName>
    </recommendedName>
</protein>
<dbReference type="Proteomes" id="UP000034794">
    <property type="component" value="Unassembled WGS sequence"/>
</dbReference>
<proteinExistence type="predicted"/>
<dbReference type="InterPro" id="IPR014717">
    <property type="entry name" value="Transl_elong_EF1B/ribsomal_bS6"/>
</dbReference>
<dbReference type="EMBL" id="LCMI01000003">
    <property type="protein sequence ID" value="KKU33513.1"/>
    <property type="molecule type" value="Genomic_DNA"/>
</dbReference>
<evidence type="ECO:0008006" key="4">
    <source>
        <dbReference type="Google" id="ProtNLM"/>
    </source>
</evidence>
<gene>
    <name evidence="2" type="ORF">UX47_C0003G0036</name>
</gene>